<organism evidence="1 2">
    <name type="scientific">Candidatus Electrothrix aarhusensis</name>
    <dbReference type="NCBI Taxonomy" id="1859131"/>
    <lineage>
        <taxon>Bacteria</taxon>
        <taxon>Pseudomonadati</taxon>
        <taxon>Thermodesulfobacteriota</taxon>
        <taxon>Desulfobulbia</taxon>
        <taxon>Desulfobulbales</taxon>
        <taxon>Desulfobulbaceae</taxon>
        <taxon>Candidatus Electrothrix</taxon>
    </lineage>
</organism>
<keyword evidence="2" id="KW-1185">Reference proteome</keyword>
<dbReference type="Proteomes" id="UP000287853">
    <property type="component" value="Unassembled WGS sequence"/>
</dbReference>
<sequence length="67" mass="7481">MRVTDVPDTAGDIEFSILRYKIPDIPPRADARELVAVMVPGLMENKRLDSCFAQLNTGFSSIIDKEL</sequence>
<proteinExistence type="predicted"/>
<gene>
    <name evidence="1" type="ORF">H206_00125</name>
</gene>
<accession>A0A3S3UCM9</accession>
<evidence type="ECO:0000313" key="2">
    <source>
        <dbReference type="Proteomes" id="UP000287853"/>
    </source>
</evidence>
<comment type="caution">
    <text evidence="1">The sequence shown here is derived from an EMBL/GenBank/DDBJ whole genome shotgun (WGS) entry which is preliminary data.</text>
</comment>
<evidence type="ECO:0000313" key="1">
    <source>
        <dbReference type="EMBL" id="RWX47085.1"/>
    </source>
</evidence>
<name>A0A3S3UCM9_9BACT</name>
<dbReference type="EMBL" id="MTKO01000041">
    <property type="protein sequence ID" value="RWX47085.1"/>
    <property type="molecule type" value="Genomic_DNA"/>
</dbReference>
<reference evidence="1 2" key="1">
    <citation type="submission" date="2017-01" db="EMBL/GenBank/DDBJ databases">
        <title>The cable genome- insights into the physiology and evolution of filamentous bacteria capable of sulfide oxidation via long distance electron transfer.</title>
        <authorList>
            <person name="Schreiber L."/>
            <person name="Bjerg J.T."/>
            <person name="Boggild A."/>
            <person name="Van De Vossenberg J."/>
            <person name="Meysman F."/>
            <person name="Nielsen L.P."/>
            <person name="Schramm A."/>
            <person name="Kjeldsen K.U."/>
        </authorList>
    </citation>
    <scope>NUCLEOTIDE SEQUENCE [LARGE SCALE GENOMIC DNA]</scope>
    <source>
        <strain evidence="1">MCF</strain>
    </source>
</reference>
<protein>
    <submittedName>
        <fullName evidence="1">Uncharacterized protein</fullName>
    </submittedName>
</protein>
<dbReference type="AlphaFoldDB" id="A0A3S3UCM9"/>